<reference evidence="1" key="2">
    <citation type="journal article" date="2022" name="New Phytol.">
        <title>Evolutionary transition to the ectomycorrhizal habit in the genomes of a hyperdiverse lineage of mushroom-forming fungi.</title>
        <authorList>
            <person name="Looney B."/>
            <person name="Miyauchi S."/>
            <person name="Morin E."/>
            <person name="Drula E."/>
            <person name="Courty P.E."/>
            <person name="Kohler A."/>
            <person name="Kuo A."/>
            <person name="LaButti K."/>
            <person name="Pangilinan J."/>
            <person name="Lipzen A."/>
            <person name="Riley R."/>
            <person name="Andreopoulos W."/>
            <person name="He G."/>
            <person name="Johnson J."/>
            <person name="Nolan M."/>
            <person name="Tritt A."/>
            <person name="Barry K.W."/>
            <person name="Grigoriev I.V."/>
            <person name="Nagy L.G."/>
            <person name="Hibbett D."/>
            <person name="Henrissat B."/>
            <person name="Matheny P.B."/>
            <person name="Labbe J."/>
            <person name="Martin F.M."/>
        </authorList>
    </citation>
    <scope>NUCLEOTIDE SEQUENCE</scope>
    <source>
        <strain evidence="1">HHB10654</strain>
    </source>
</reference>
<comment type="caution">
    <text evidence="1">The sequence shown here is derived from an EMBL/GenBank/DDBJ whole genome shotgun (WGS) entry which is preliminary data.</text>
</comment>
<name>A0ACB8T8H1_9AGAM</name>
<keyword evidence="2" id="KW-1185">Reference proteome</keyword>
<protein>
    <submittedName>
        <fullName evidence="1">Uncharacterized protein</fullName>
    </submittedName>
</protein>
<evidence type="ECO:0000313" key="1">
    <source>
        <dbReference type="EMBL" id="KAI0064570.1"/>
    </source>
</evidence>
<accession>A0ACB8T8H1</accession>
<proteinExistence type="predicted"/>
<dbReference type="Proteomes" id="UP000814140">
    <property type="component" value="Unassembled WGS sequence"/>
</dbReference>
<reference evidence="1" key="1">
    <citation type="submission" date="2021-03" db="EMBL/GenBank/DDBJ databases">
        <authorList>
            <consortium name="DOE Joint Genome Institute"/>
            <person name="Ahrendt S."/>
            <person name="Looney B.P."/>
            <person name="Miyauchi S."/>
            <person name="Morin E."/>
            <person name="Drula E."/>
            <person name="Courty P.E."/>
            <person name="Chicoki N."/>
            <person name="Fauchery L."/>
            <person name="Kohler A."/>
            <person name="Kuo A."/>
            <person name="Labutti K."/>
            <person name="Pangilinan J."/>
            <person name="Lipzen A."/>
            <person name="Riley R."/>
            <person name="Andreopoulos W."/>
            <person name="He G."/>
            <person name="Johnson J."/>
            <person name="Barry K.W."/>
            <person name="Grigoriev I.V."/>
            <person name="Nagy L."/>
            <person name="Hibbett D."/>
            <person name="Henrissat B."/>
            <person name="Matheny P.B."/>
            <person name="Labbe J."/>
            <person name="Martin F."/>
        </authorList>
    </citation>
    <scope>NUCLEOTIDE SEQUENCE</scope>
    <source>
        <strain evidence="1">HHB10654</strain>
    </source>
</reference>
<gene>
    <name evidence="1" type="ORF">BV25DRAFT_1914277</name>
</gene>
<dbReference type="EMBL" id="MU277198">
    <property type="protein sequence ID" value="KAI0064570.1"/>
    <property type="molecule type" value="Genomic_DNA"/>
</dbReference>
<sequence length="344" mass="37123">MFQEDCCLQCGKPVVEDGRIYCSQECQALDSSSSTASSAFPSPALSPFTLSTDLPPLDLKHALSPASSTAYLMWDDDDDDSPVVAAEHADETYTKASALRLSYARRPSTTNNRSTIPLLHAHSSSTARSLPAAGLLQPQRPYHHHTHSQSTASTTSSDSDGPKPTLSPAYSRRSHISPLTPASPLPPLSPPTTAQDTVTARKRNRASLPAYFSLLAVTSPPASPRSAHMERPAPTTPRLARPELDSTHAVAGGSPSSAPLFAVDSAPPRGRRREHGSSRRRSPSRSRSRGRVNDSEMRGRRRVEELDGWKEDRVFGYGNGRSGLRERERTRDGAWVGVGAVGGR</sequence>
<evidence type="ECO:0000313" key="2">
    <source>
        <dbReference type="Proteomes" id="UP000814140"/>
    </source>
</evidence>
<organism evidence="1 2">
    <name type="scientific">Artomyces pyxidatus</name>
    <dbReference type="NCBI Taxonomy" id="48021"/>
    <lineage>
        <taxon>Eukaryota</taxon>
        <taxon>Fungi</taxon>
        <taxon>Dikarya</taxon>
        <taxon>Basidiomycota</taxon>
        <taxon>Agaricomycotina</taxon>
        <taxon>Agaricomycetes</taxon>
        <taxon>Russulales</taxon>
        <taxon>Auriscalpiaceae</taxon>
        <taxon>Artomyces</taxon>
    </lineage>
</organism>